<dbReference type="Proteomes" id="UP000676169">
    <property type="component" value="Chromosome"/>
</dbReference>
<sequence length="375" mass="42218">MLDSIKFRLNVRIPAELFTDSEVCSRALGFPDLQVIPPGYNKKGSKVGIIDLLPNGALRIFVKKIGDEYRAYKVSCNAPSLLFGHNGRILDGQNAMIAMLTRLSDLLCKVVVREDQHRIIPGLPESDAYWSGLEIPFHIADPSGELLRACRNIRHPGVRKPASAYHGESITLLGSSLKVQIYRKDTEMHRALKKFDVEAPAALRFEVRLLEERLVTAFPTRCRRMIDGQERLVSFTMEGLLAVFRREMGELEGLYRSLADDPVKEGISRFIAHLSKDHGLEIGSLVKSYAVEKGLKQARTRKIWNEALRHYQTLVDLSAAELFSDEAFRNQPKVVISALEAPLEGMVARYAYQDGHITRAYTPQRVGYYTPAPVL</sequence>
<evidence type="ECO:0000313" key="2">
    <source>
        <dbReference type="Proteomes" id="UP000676169"/>
    </source>
</evidence>
<dbReference type="EMBL" id="CP073100">
    <property type="protein sequence ID" value="QUE49271.1"/>
    <property type="molecule type" value="Genomic_DNA"/>
</dbReference>
<name>A0A975G5S5_9BACT</name>
<keyword evidence="2" id="KW-1185">Reference proteome</keyword>
<dbReference type="KEGG" id="lamb:KBB96_10335"/>
<gene>
    <name evidence="1" type="ORF">KBB96_10335</name>
</gene>
<dbReference type="AlphaFoldDB" id="A0A975G5S5"/>
<dbReference type="RefSeq" id="WP_211629289.1">
    <property type="nucleotide sequence ID" value="NZ_CP073100.1"/>
</dbReference>
<evidence type="ECO:0000313" key="1">
    <source>
        <dbReference type="EMBL" id="QUE49271.1"/>
    </source>
</evidence>
<proteinExistence type="predicted"/>
<protein>
    <submittedName>
        <fullName evidence="1">Uncharacterized protein</fullName>
    </submittedName>
</protein>
<reference evidence="1" key="1">
    <citation type="submission" date="2021-04" db="EMBL/GenBank/DDBJ databases">
        <title>Luteolibacter sp. 32A isolated from the skin of an Anderson's salamander (Ambystoma andersonii).</title>
        <authorList>
            <person name="Spergser J."/>
            <person name="Busse H.-J."/>
        </authorList>
    </citation>
    <scope>NUCLEOTIDE SEQUENCE</scope>
    <source>
        <strain evidence="1">32A</strain>
    </source>
</reference>
<organism evidence="1 2">
    <name type="scientific">Luteolibacter ambystomatis</name>
    <dbReference type="NCBI Taxonomy" id="2824561"/>
    <lineage>
        <taxon>Bacteria</taxon>
        <taxon>Pseudomonadati</taxon>
        <taxon>Verrucomicrobiota</taxon>
        <taxon>Verrucomicrobiia</taxon>
        <taxon>Verrucomicrobiales</taxon>
        <taxon>Verrucomicrobiaceae</taxon>
        <taxon>Luteolibacter</taxon>
    </lineage>
</organism>
<accession>A0A975G5S5</accession>